<feature type="transmembrane region" description="Helical" evidence="12">
    <location>
        <begin position="98"/>
        <end position="121"/>
    </location>
</feature>
<dbReference type="GO" id="GO:0015293">
    <property type="term" value="F:symporter activity"/>
    <property type="evidence" value="ECO:0007669"/>
    <property type="project" value="UniProtKB-KW"/>
</dbReference>
<dbReference type="GO" id="GO:0006814">
    <property type="term" value="P:sodium ion transport"/>
    <property type="evidence" value="ECO:0007669"/>
    <property type="project" value="UniProtKB-KW"/>
</dbReference>
<evidence type="ECO:0000256" key="8">
    <source>
        <dbReference type="ARBA" id="ARBA00023053"/>
    </source>
</evidence>
<comment type="similarity">
    <text evidence="2 11">Belongs to the sodium:solute symporter (SSF) (TC 2.A.21) family.</text>
</comment>
<keyword evidence="10" id="KW-0406">Ion transport</keyword>
<feature type="transmembrane region" description="Helical" evidence="12">
    <location>
        <begin position="141"/>
        <end position="163"/>
    </location>
</feature>
<evidence type="ECO:0000256" key="9">
    <source>
        <dbReference type="ARBA" id="ARBA00023136"/>
    </source>
</evidence>
<sequence>MLGKKFAILARRYNAVTLNDMLFARYQSRLLVWLASLSLLVAFVGAMTVQFIGGARLLETAAGIPYDTGLLIFGVSIALYTAYGGFRASVLNDTMQGMVMLIGTIVLLVGVIHAAGGVGHAVETLQSIDVKLVSPQGAEDILSPTFMASFGCWSASALLVCHIPQCAVSPTKTAKPCIAASLSAPSWWRS</sequence>
<name>A0A377V939_KLEPN</name>
<keyword evidence="3" id="KW-0813">Transport</keyword>
<dbReference type="InterPro" id="IPR018212">
    <property type="entry name" value="Na/solute_symporter_CS"/>
</dbReference>
<evidence type="ECO:0000313" key="13">
    <source>
        <dbReference type="EMBL" id="STT06786.1"/>
    </source>
</evidence>
<dbReference type="GO" id="GO:0015233">
    <property type="term" value="F:pantothenate transmembrane transporter activity"/>
    <property type="evidence" value="ECO:0007669"/>
    <property type="project" value="TreeGrafter"/>
</dbReference>
<keyword evidence="7 12" id="KW-1133">Transmembrane helix</keyword>
<dbReference type="InterPro" id="IPR050277">
    <property type="entry name" value="Sodium:Solute_Symporter"/>
</dbReference>
<evidence type="ECO:0000256" key="5">
    <source>
        <dbReference type="ARBA" id="ARBA00022692"/>
    </source>
</evidence>
<evidence type="ECO:0000256" key="6">
    <source>
        <dbReference type="ARBA" id="ARBA00022847"/>
    </source>
</evidence>
<dbReference type="InterPro" id="IPR001734">
    <property type="entry name" value="Na/solute_symporter"/>
</dbReference>
<proteinExistence type="inferred from homology"/>
<dbReference type="Proteomes" id="UP000255518">
    <property type="component" value="Unassembled WGS sequence"/>
</dbReference>
<protein>
    <submittedName>
        <fullName evidence="13">Sodium/panthothenate symporter</fullName>
    </submittedName>
</protein>
<evidence type="ECO:0000256" key="1">
    <source>
        <dbReference type="ARBA" id="ARBA00004141"/>
    </source>
</evidence>
<dbReference type="PROSITE" id="PS00456">
    <property type="entry name" value="NA_SOLUT_SYMP_1"/>
    <property type="match status" value="1"/>
</dbReference>
<keyword evidence="10" id="KW-0739">Sodium transport</keyword>
<keyword evidence="9 12" id="KW-0472">Membrane</keyword>
<dbReference type="PANTHER" id="PTHR48086">
    <property type="entry name" value="SODIUM/PROLINE SYMPORTER-RELATED"/>
    <property type="match status" value="1"/>
</dbReference>
<dbReference type="GO" id="GO:0005886">
    <property type="term" value="C:plasma membrane"/>
    <property type="evidence" value="ECO:0007669"/>
    <property type="project" value="TreeGrafter"/>
</dbReference>
<dbReference type="PANTHER" id="PTHR48086:SF4">
    <property type="entry name" value="SODIUM_PANTOTHENATE SYMPORTER"/>
    <property type="match status" value="1"/>
</dbReference>
<reference evidence="13 14" key="1">
    <citation type="submission" date="2018-06" db="EMBL/GenBank/DDBJ databases">
        <authorList>
            <consortium name="Pathogen Informatics"/>
            <person name="Doyle S."/>
        </authorList>
    </citation>
    <scope>NUCLEOTIDE SEQUENCE [LARGE SCALE GENOMIC DNA]</scope>
    <source>
        <strain evidence="13 14">NCTC13443</strain>
    </source>
</reference>
<gene>
    <name evidence="13" type="primary">panF_3</name>
    <name evidence="13" type="ORF">NCTC13443_06746</name>
</gene>
<evidence type="ECO:0000256" key="3">
    <source>
        <dbReference type="ARBA" id="ARBA00022448"/>
    </source>
</evidence>
<dbReference type="InterPro" id="IPR038377">
    <property type="entry name" value="Na/Glc_symporter_sf"/>
</dbReference>
<dbReference type="Pfam" id="PF00474">
    <property type="entry name" value="SSF"/>
    <property type="match status" value="1"/>
</dbReference>
<dbReference type="AlphaFoldDB" id="A0A377V939"/>
<dbReference type="PROSITE" id="PS50283">
    <property type="entry name" value="NA_SOLUT_SYMP_3"/>
    <property type="match status" value="1"/>
</dbReference>
<evidence type="ECO:0000256" key="7">
    <source>
        <dbReference type="ARBA" id="ARBA00022989"/>
    </source>
</evidence>
<dbReference type="EMBL" id="UGKT01000001">
    <property type="protein sequence ID" value="STT06786.1"/>
    <property type="molecule type" value="Genomic_DNA"/>
</dbReference>
<evidence type="ECO:0000256" key="2">
    <source>
        <dbReference type="ARBA" id="ARBA00006434"/>
    </source>
</evidence>
<comment type="subcellular location">
    <subcellularLocation>
        <location evidence="1">Membrane</location>
        <topology evidence="1">Multi-pass membrane protein</topology>
    </subcellularLocation>
</comment>
<evidence type="ECO:0000256" key="12">
    <source>
        <dbReference type="SAM" id="Phobius"/>
    </source>
</evidence>
<dbReference type="Gene3D" id="1.20.1730.10">
    <property type="entry name" value="Sodium/glucose cotransporter"/>
    <property type="match status" value="1"/>
</dbReference>
<evidence type="ECO:0000256" key="10">
    <source>
        <dbReference type="ARBA" id="ARBA00023201"/>
    </source>
</evidence>
<evidence type="ECO:0000256" key="4">
    <source>
        <dbReference type="ARBA" id="ARBA00022475"/>
    </source>
</evidence>
<feature type="transmembrane region" description="Helical" evidence="12">
    <location>
        <begin position="30"/>
        <end position="52"/>
    </location>
</feature>
<keyword evidence="6" id="KW-0769">Symport</keyword>
<organism evidence="13 14">
    <name type="scientific">Klebsiella pneumoniae</name>
    <dbReference type="NCBI Taxonomy" id="573"/>
    <lineage>
        <taxon>Bacteria</taxon>
        <taxon>Pseudomonadati</taxon>
        <taxon>Pseudomonadota</taxon>
        <taxon>Gammaproteobacteria</taxon>
        <taxon>Enterobacterales</taxon>
        <taxon>Enterobacteriaceae</taxon>
        <taxon>Klebsiella/Raoultella group</taxon>
        <taxon>Klebsiella</taxon>
        <taxon>Klebsiella pneumoniae complex</taxon>
    </lineage>
</organism>
<keyword evidence="5 12" id="KW-0812">Transmembrane</keyword>
<evidence type="ECO:0000256" key="11">
    <source>
        <dbReference type="RuleBase" id="RU362091"/>
    </source>
</evidence>
<feature type="transmembrane region" description="Helical" evidence="12">
    <location>
        <begin position="64"/>
        <end position="86"/>
    </location>
</feature>
<keyword evidence="8" id="KW-0915">Sodium</keyword>
<accession>A0A377V939</accession>
<evidence type="ECO:0000313" key="14">
    <source>
        <dbReference type="Proteomes" id="UP000255518"/>
    </source>
</evidence>
<keyword evidence="4" id="KW-1003">Cell membrane</keyword>